<organism evidence="2 3">
    <name type="scientific">Caerostris darwini</name>
    <dbReference type="NCBI Taxonomy" id="1538125"/>
    <lineage>
        <taxon>Eukaryota</taxon>
        <taxon>Metazoa</taxon>
        <taxon>Ecdysozoa</taxon>
        <taxon>Arthropoda</taxon>
        <taxon>Chelicerata</taxon>
        <taxon>Arachnida</taxon>
        <taxon>Araneae</taxon>
        <taxon>Araneomorphae</taxon>
        <taxon>Entelegynae</taxon>
        <taxon>Araneoidea</taxon>
        <taxon>Araneidae</taxon>
        <taxon>Caerostris</taxon>
    </lineage>
</organism>
<evidence type="ECO:0000313" key="2">
    <source>
        <dbReference type="EMBL" id="GIY23809.1"/>
    </source>
</evidence>
<reference evidence="2 3" key="1">
    <citation type="submission" date="2021-06" db="EMBL/GenBank/DDBJ databases">
        <title>Caerostris darwini draft genome.</title>
        <authorList>
            <person name="Kono N."/>
            <person name="Arakawa K."/>
        </authorList>
    </citation>
    <scope>NUCLEOTIDE SEQUENCE [LARGE SCALE GENOMIC DNA]</scope>
</reference>
<evidence type="ECO:0000256" key="1">
    <source>
        <dbReference type="SAM" id="MobiDB-lite"/>
    </source>
</evidence>
<keyword evidence="3" id="KW-1185">Reference proteome</keyword>
<dbReference type="Proteomes" id="UP001054837">
    <property type="component" value="Unassembled WGS sequence"/>
</dbReference>
<evidence type="ECO:0000313" key="3">
    <source>
        <dbReference type="Proteomes" id="UP001054837"/>
    </source>
</evidence>
<dbReference type="EMBL" id="BPLQ01006587">
    <property type="protein sequence ID" value="GIY23809.1"/>
    <property type="molecule type" value="Genomic_DNA"/>
</dbReference>
<proteinExistence type="predicted"/>
<name>A0AAV4RQL3_9ARAC</name>
<feature type="region of interest" description="Disordered" evidence="1">
    <location>
        <begin position="50"/>
        <end position="70"/>
    </location>
</feature>
<sequence length="96" mass="10650">MGSDIGRYYSLPHKRRRHGSLEKESIPAAGIMKCVTTEEEYVSKGLNLERIGHDVSPPSPSHPPTQGRDKGYRRLYGLGCVVLFQPPALSSAQTER</sequence>
<dbReference type="AlphaFoldDB" id="A0AAV4RQL3"/>
<protein>
    <submittedName>
        <fullName evidence="2">Uncharacterized protein</fullName>
    </submittedName>
</protein>
<comment type="caution">
    <text evidence="2">The sequence shown here is derived from an EMBL/GenBank/DDBJ whole genome shotgun (WGS) entry which is preliminary data.</text>
</comment>
<accession>A0AAV4RQL3</accession>
<gene>
    <name evidence="2" type="ORF">CDAR_44011</name>
</gene>
<feature type="region of interest" description="Disordered" evidence="1">
    <location>
        <begin position="1"/>
        <end position="22"/>
    </location>
</feature>